<dbReference type="AlphaFoldDB" id="A0A5B6VW11"/>
<evidence type="ECO:0000313" key="2">
    <source>
        <dbReference type="Proteomes" id="UP000325315"/>
    </source>
</evidence>
<comment type="caution">
    <text evidence="1">The sequence shown here is derived from an EMBL/GenBank/DDBJ whole genome shotgun (WGS) entry which is preliminary data.</text>
</comment>
<evidence type="ECO:0000313" key="1">
    <source>
        <dbReference type="EMBL" id="KAA3473195.1"/>
    </source>
</evidence>
<gene>
    <name evidence="1" type="ORF">EPI10_023597</name>
</gene>
<dbReference type="PANTHER" id="PTHR33067:SF35">
    <property type="entry name" value="ASPARTIC PEPTIDASE DDI1-TYPE DOMAIN-CONTAINING PROTEIN"/>
    <property type="match status" value="1"/>
</dbReference>
<organism evidence="1 2">
    <name type="scientific">Gossypium australe</name>
    <dbReference type="NCBI Taxonomy" id="47621"/>
    <lineage>
        <taxon>Eukaryota</taxon>
        <taxon>Viridiplantae</taxon>
        <taxon>Streptophyta</taxon>
        <taxon>Embryophyta</taxon>
        <taxon>Tracheophyta</taxon>
        <taxon>Spermatophyta</taxon>
        <taxon>Magnoliopsida</taxon>
        <taxon>eudicotyledons</taxon>
        <taxon>Gunneridae</taxon>
        <taxon>Pentapetalae</taxon>
        <taxon>rosids</taxon>
        <taxon>malvids</taxon>
        <taxon>Malvales</taxon>
        <taxon>Malvaceae</taxon>
        <taxon>Malvoideae</taxon>
        <taxon>Gossypium</taxon>
    </lineage>
</organism>
<dbReference type="EMBL" id="SMMG02000005">
    <property type="protein sequence ID" value="KAA3473195.1"/>
    <property type="molecule type" value="Genomic_DNA"/>
</dbReference>
<accession>A0A5B6VW11</accession>
<sequence length="131" mass="15119">MFTQLGFGEPKPSRISIPLVDSSIKYPKGITEDVHVKVDKFIFHVDFITLDMMRILRTVIDVDNGELVLRVGDEEVTLQARDAMRVSSKRYDTCYSINVSNHAAQHSLQEITYEYVLKSYPFQCDKKSRDE</sequence>
<protein>
    <submittedName>
        <fullName evidence="1">Aspartic peptidase</fullName>
    </submittedName>
</protein>
<dbReference type="PANTHER" id="PTHR33067">
    <property type="entry name" value="RNA-DIRECTED DNA POLYMERASE-RELATED"/>
    <property type="match status" value="1"/>
</dbReference>
<name>A0A5B6VW11_9ROSI</name>
<dbReference type="Proteomes" id="UP000325315">
    <property type="component" value="Unassembled WGS sequence"/>
</dbReference>
<keyword evidence="2" id="KW-1185">Reference proteome</keyword>
<dbReference type="OrthoDB" id="1306327at2759"/>
<reference evidence="1" key="1">
    <citation type="submission" date="2019-08" db="EMBL/GenBank/DDBJ databases">
        <authorList>
            <person name="Liu F."/>
        </authorList>
    </citation>
    <scope>NUCLEOTIDE SEQUENCE [LARGE SCALE GENOMIC DNA]</scope>
    <source>
        <strain evidence="1">PA1801</strain>
        <tissue evidence="1">Leaf</tissue>
    </source>
</reference>
<proteinExistence type="predicted"/>